<dbReference type="Gene3D" id="1.25.40.300">
    <property type="entry name" value="Putative secreted effector protein"/>
    <property type="match status" value="1"/>
</dbReference>
<dbReference type="AlphaFoldDB" id="A0A7Z7YLH0"/>
<feature type="region of interest" description="Disordered" evidence="1">
    <location>
        <begin position="1"/>
        <end position="24"/>
    </location>
</feature>
<reference evidence="3 5" key="2">
    <citation type="submission" date="2019-02" db="EMBL/GenBank/DDBJ databases">
        <title>Draft genome sequence of Escherichia albertii strain Mex-12/320a, isolated from an infant with diarrhea, harboring virulence genes associated with diarrheagenic strains of enteropathogenic E. coli.</title>
        <authorList>
            <person name="Maldonado-Puga S."/>
            <person name="Meza-Segura M."/>
            <person name="Zaidi M.B."/>
            <person name="Estrada-Garcia T."/>
        </authorList>
    </citation>
    <scope>NUCLEOTIDE SEQUENCE [LARGE SCALE GENOMIC DNA]</scope>
    <source>
        <strain evidence="3 5">Mex-12/320a</strain>
    </source>
</reference>
<name>A0A7Z7YLH0_ESCAL</name>
<protein>
    <recommendedName>
        <fullName evidence="6">Pentapeptide repeat-containing protein</fullName>
    </recommendedName>
</protein>
<evidence type="ECO:0000313" key="3">
    <source>
        <dbReference type="EMBL" id="TBR51543.1"/>
    </source>
</evidence>
<dbReference type="RefSeq" id="WP_059214734.1">
    <property type="nucleotide sequence ID" value="NZ_BBVG01000004.1"/>
</dbReference>
<dbReference type="EMBL" id="PYQT01000016">
    <property type="protein sequence ID" value="PSY40977.1"/>
    <property type="molecule type" value="Genomic_DNA"/>
</dbReference>
<keyword evidence="4" id="KW-1185">Reference proteome</keyword>
<dbReference type="SUPFAM" id="SSF141571">
    <property type="entry name" value="Pentapeptide repeat-like"/>
    <property type="match status" value="1"/>
</dbReference>
<reference evidence="2 4" key="1">
    <citation type="submission" date="2018-03" db="EMBL/GenBank/DDBJ databases">
        <title>Whole Genome Sequencing of Escherichia coli isolates from wildlife.</title>
        <authorList>
            <person name="Whitehouse C.A."/>
            <person name="Lacher D.W."/>
            <person name="Mammel M.K."/>
            <person name="Barnaba T."/>
            <person name="Lorch J.M."/>
        </authorList>
    </citation>
    <scope>NUCLEOTIDE SEQUENCE [LARGE SCALE GENOMIC DNA]</scope>
    <source>
        <strain evidence="2 4">20507-2</strain>
    </source>
</reference>
<dbReference type="EMBL" id="SIZV01000017">
    <property type="protein sequence ID" value="TBR51543.1"/>
    <property type="molecule type" value="Genomic_DNA"/>
</dbReference>
<evidence type="ECO:0000256" key="1">
    <source>
        <dbReference type="SAM" id="MobiDB-lite"/>
    </source>
</evidence>
<evidence type="ECO:0000313" key="5">
    <source>
        <dbReference type="Proteomes" id="UP000292187"/>
    </source>
</evidence>
<accession>A0A7Z7YLH0</accession>
<organism evidence="3 5">
    <name type="scientific">Escherichia albertii</name>
    <dbReference type="NCBI Taxonomy" id="208962"/>
    <lineage>
        <taxon>Bacteria</taxon>
        <taxon>Pseudomonadati</taxon>
        <taxon>Pseudomonadota</taxon>
        <taxon>Gammaproteobacteria</taxon>
        <taxon>Enterobacterales</taxon>
        <taxon>Enterobacteriaceae</taxon>
        <taxon>Escherichia</taxon>
    </lineage>
</organism>
<dbReference type="Proteomes" id="UP000292187">
    <property type="component" value="Unassembled WGS sequence"/>
</dbReference>
<feature type="compositionally biased region" description="Polar residues" evidence="1">
    <location>
        <begin position="1"/>
        <end position="10"/>
    </location>
</feature>
<gene>
    <name evidence="2" type="ORF">C7B09_15160</name>
    <name evidence="3" type="ORF">EYS06_14005</name>
</gene>
<dbReference type="Pfam" id="PF00805">
    <property type="entry name" value="Pentapeptide"/>
    <property type="match status" value="1"/>
</dbReference>
<dbReference type="Gene3D" id="2.160.20.80">
    <property type="entry name" value="E3 ubiquitin-protein ligase SopA"/>
    <property type="match status" value="1"/>
</dbReference>
<sequence>MISRTNNNIYYGTPPVKNENNDSINERKNYSEKTRLLNVSPEIREITYRSITTQEHYISQFTNCLTYLLNHEDSNTSIQNPRIFRIMASSITSYSFPVYSNRTCTLGISFTIDNNINLYSTITLQWTEDFSDLTCTIRSMTQDKISSSPQTIFSINHKIGAVNLLINIKEFFEKHQILFRSNPYLFVMSDANPAMENINLSGLRLRHSNFKNYNFSKSILNRTDLSFSNFSNTDMTGSNLSLINIIGTNFTKAKFDNIIISSPLLWLPAKWTPGHLFYWFKRGNNTEKSALYKIQHQHPRLDIYSSNPRISNDKSDERYNFLDAISSISDEYPLLKVTMMQEILHSFITQKTNILEAKDNIANLLNLPPYCINSKIKQYRRQLCI</sequence>
<evidence type="ECO:0000313" key="2">
    <source>
        <dbReference type="EMBL" id="PSY40977.1"/>
    </source>
</evidence>
<evidence type="ECO:0008006" key="6">
    <source>
        <dbReference type="Google" id="ProtNLM"/>
    </source>
</evidence>
<comment type="caution">
    <text evidence="3">The sequence shown here is derived from an EMBL/GenBank/DDBJ whole genome shotgun (WGS) entry which is preliminary data.</text>
</comment>
<proteinExistence type="predicted"/>
<evidence type="ECO:0000313" key="4">
    <source>
        <dbReference type="Proteomes" id="UP000240382"/>
    </source>
</evidence>
<dbReference type="InterPro" id="IPR001646">
    <property type="entry name" value="5peptide_repeat"/>
</dbReference>
<dbReference type="Proteomes" id="UP000240382">
    <property type="component" value="Unassembled WGS sequence"/>
</dbReference>